<reference evidence="2 3" key="1">
    <citation type="submission" date="2019-02" db="EMBL/GenBank/DDBJ databases">
        <title>Draft Escherichia bacteriophage genome sequences from raw wastewater.</title>
        <authorList>
            <person name="Keely S.P."/>
            <person name="Herrmann M.P."/>
            <person name="Korajkic A."/>
            <person name="Brinkman N.E."/>
            <person name="McMinn B.R."/>
            <person name="Fout G.S."/>
            <person name="Villegas E.N."/>
        </authorList>
    </citation>
    <scope>NUCLEOTIDE SEQUENCE [LARGE SCALE GENOMIC DNA]</scope>
</reference>
<organism evidence="2 3">
    <name type="scientific">Escherichia phage vB_EcoM_LMP25</name>
    <dbReference type="NCBI Taxonomy" id="2491663"/>
    <lineage>
        <taxon>Viruses</taxon>
        <taxon>Duplodnaviria</taxon>
        <taxon>Heunggongvirae</taxon>
        <taxon>Uroviricota</taxon>
        <taxon>Caudoviricetes</taxon>
        <taxon>Andersonviridae</taxon>
        <taxon>Ounavirinae</taxon>
        <taxon>Felixounavirus</taxon>
        <taxon>Felixounavirus LMP25</taxon>
    </lineage>
</organism>
<dbReference type="EMBL" id="MK482688">
    <property type="protein sequence ID" value="QBQ76413.1"/>
    <property type="molecule type" value="Genomic_DNA"/>
</dbReference>
<accession>A0A482MSZ6</accession>
<feature type="transmembrane region" description="Helical" evidence="1">
    <location>
        <begin position="16"/>
        <end position="33"/>
    </location>
</feature>
<sequence length="46" mass="5430">MNSRVTLPFLIPYSDWYFYLSSGCLIFSLSLLCRTRQTYSLSKMVQ</sequence>
<name>A0A482MSZ6_9CAUD</name>
<keyword evidence="1" id="KW-0472">Membrane</keyword>
<evidence type="ECO:0000313" key="2">
    <source>
        <dbReference type="EMBL" id="QBQ76413.1"/>
    </source>
</evidence>
<keyword evidence="1" id="KW-1133">Transmembrane helix</keyword>
<evidence type="ECO:0000256" key="1">
    <source>
        <dbReference type="SAM" id="Phobius"/>
    </source>
</evidence>
<proteinExistence type="predicted"/>
<protein>
    <submittedName>
        <fullName evidence="2">Uncharacterized protein</fullName>
    </submittedName>
</protein>
<evidence type="ECO:0000313" key="3">
    <source>
        <dbReference type="Proteomes" id="UP000309349"/>
    </source>
</evidence>
<dbReference type="Proteomes" id="UP000309349">
    <property type="component" value="Segment"/>
</dbReference>
<keyword evidence="3" id="KW-1185">Reference proteome</keyword>
<keyword evidence="1" id="KW-0812">Transmembrane</keyword>